<dbReference type="Proteomes" id="UP000214689">
    <property type="component" value="Chromosome"/>
</dbReference>
<dbReference type="OrthoDB" id="2082276at2"/>
<dbReference type="PROSITE" id="PS51257">
    <property type="entry name" value="PROKAR_LIPOPROTEIN"/>
    <property type="match status" value="1"/>
</dbReference>
<name>A0A223AT87_9FIRM</name>
<keyword evidence="1" id="KW-0472">Membrane</keyword>
<accession>A0A223AT87</accession>
<proteinExistence type="predicted"/>
<dbReference type="RefSeq" id="WP_094234420.1">
    <property type="nucleotide sequence ID" value="NZ_CP016199.1"/>
</dbReference>
<organism evidence="2 3">
    <name type="scientific">Mogibacterium pumilum</name>
    <dbReference type="NCBI Taxonomy" id="86332"/>
    <lineage>
        <taxon>Bacteria</taxon>
        <taxon>Bacillati</taxon>
        <taxon>Bacillota</taxon>
        <taxon>Clostridia</taxon>
        <taxon>Peptostreptococcales</taxon>
        <taxon>Anaerovoracaceae</taxon>
        <taxon>Mogibacterium</taxon>
    </lineage>
</organism>
<evidence type="ECO:0000313" key="2">
    <source>
        <dbReference type="EMBL" id="ASS38180.1"/>
    </source>
</evidence>
<keyword evidence="1" id="KW-1133">Transmembrane helix</keyword>
<evidence type="ECO:0000256" key="1">
    <source>
        <dbReference type="SAM" id="Phobius"/>
    </source>
</evidence>
<gene>
    <name evidence="2" type="ORF">AXF17_07030</name>
</gene>
<keyword evidence="1" id="KW-0812">Transmembrane</keyword>
<feature type="transmembrane region" description="Helical" evidence="1">
    <location>
        <begin position="7"/>
        <end position="27"/>
    </location>
</feature>
<protein>
    <recommendedName>
        <fullName evidence="4">Lipoprotein</fullName>
    </recommendedName>
</protein>
<evidence type="ECO:0008006" key="4">
    <source>
        <dbReference type="Google" id="ProtNLM"/>
    </source>
</evidence>
<dbReference type="EMBL" id="CP016199">
    <property type="protein sequence ID" value="ASS38180.1"/>
    <property type="molecule type" value="Genomic_DNA"/>
</dbReference>
<sequence length="140" mass="16767">MDRLNKRFTLIVLVSIFISIYSCYSILRMSNAIFNTKLLIKLDMNMYLLSLDCQVSEFEIINGEIIYSVKTGRNTNEIIKYLNSEGYHISIKEKNNKAKQLIDFQKYYRSKKNIKGMDKWLYIRDKIREDMTEAGYQWIY</sequence>
<keyword evidence="3" id="KW-1185">Reference proteome</keyword>
<reference evidence="3" key="1">
    <citation type="submission" date="2016-05" db="EMBL/GenBank/DDBJ databases">
        <authorList>
            <person name="Holder M.E."/>
            <person name="Ajami N.J."/>
            <person name="Petrosino J.F."/>
        </authorList>
    </citation>
    <scope>NUCLEOTIDE SEQUENCE [LARGE SCALE GENOMIC DNA]</scope>
    <source>
        <strain evidence="3">ATCC 700696</strain>
    </source>
</reference>
<dbReference type="AlphaFoldDB" id="A0A223AT87"/>
<evidence type="ECO:0000313" key="3">
    <source>
        <dbReference type="Proteomes" id="UP000214689"/>
    </source>
</evidence>